<dbReference type="RefSeq" id="WP_188647005.1">
    <property type="nucleotide sequence ID" value="NZ_BMHQ01000003.1"/>
</dbReference>
<comment type="caution">
    <text evidence="1">The sequence shown here is derived from an EMBL/GenBank/DDBJ whole genome shotgun (WGS) entry which is preliminary data.</text>
</comment>
<accession>A0A8J2VEN5</accession>
<proteinExistence type="predicted"/>
<evidence type="ECO:0000313" key="1">
    <source>
        <dbReference type="EMBL" id="GGE12374.1"/>
    </source>
</evidence>
<gene>
    <name evidence="1" type="ORF">GCM10011571_12220</name>
</gene>
<protein>
    <recommendedName>
        <fullName evidence="3">DUF3445 domain-containing protein</fullName>
    </recommendedName>
</protein>
<reference evidence="1" key="2">
    <citation type="submission" date="2020-09" db="EMBL/GenBank/DDBJ databases">
        <authorList>
            <person name="Sun Q."/>
            <person name="Zhou Y."/>
        </authorList>
    </citation>
    <scope>NUCLEOTIDE SEQUENCE</scope>
    <source>
        <strain evidence="1">CGMCC 1.15179</strain>
    </source>
</reference>
<dbReference type="EMBL" id="BMHQ01000003">
    <property type="protein sequence ID" value="GGE12374.1"/>
    <property type="molecule type" value="Genomic_DNA"/>
</dbReference>
<evidence type="ECO:0000313" key="2">
    <source>
        <dbReference type="Proteomes" id="UP000625210"/>
    </source>
</evidence>
<keyword evidence="2" id="KW-1185">Reference proteome</keyword>
<sequence length="323" mass="38064">MNDALSRFPFPFKKGTYDYYANNSIPLQPPYSIEVTPAYQHEIHLKRRLLNKAHSRCYQSLSHTEEAQWEVVELVLHHLTAAYPKEFLLHKEKDNWTFINQLTGEEERFVFGDAASLPFEPLDFVGRHVQEDLILMMQRDAELFLEAGQLCFPGNWSLVFKLGMTFHEIHEPIPGFFERGAADKIRTFLLHMEAGRPWMRNNWSLTAGNFLDTFPETYHEWGIHRHRVTVDNAGSLIHLRVEVQKLFRLPGTQGILFTIHTHMLPLKQLVRQREWLHRFTQVVTQLPDEIADYKGITPYKQPLFAYLHKQMEGEKEEKNEIRQ</sequence>
<evidence type="ECO:0008006" key="3">
    <source>
        <dbReference type="Google" id="ProtNLM"/>
    </source>
</evidence>
<dbReference type="Pfam" id="PF11927">
    <property type="entry name" value="HODM_asu-like"/>
    <property type="match status" value="1"/>
</dbReference>
<reference evidence="1" key="1">
    <citation type="journal article" date="2014" name="Int. J. Syst. Evol. Microbiol.">
        <title>Complete genome sequence of Corynebacterium casei LMG S-19264T (=DSM 44701T), isolated from a smear-ripened cheese.</title>
        <authorList>
            <consortium name="US DOE Joint Genome Institute (JGI-PGF)"/>
            <person name="Walter F."/>
            <person name="Albersmeier A."/>
            <person name="Kalinowski J."/>
            <person name="Ruckert C."/>
        </authorList>
    </citation>
    <scope>NUCLEOTIDE SEQUENCE</scope>
    <source>
        <strain evidence="1">CGMCC 1.15179</strain>
    </source>
</reference>
<organism evidence="1 2">
    <name type="scientific">Marinithermofilum abyssi</name>
    <dbReference type="NCBI Taxonomy" id="1571185"/>
    <lineage>
        <taxon>Bacteria</taxon>
        <taxon>Bacillati</taxon>
        <taxon>Bacillota</taxon>
        <taxon>Bacilli</taxon>
        <taxon>Bacillales</taxon>
        <taxon>Thermoactinomycetaceae</taxon>
        <taxon>Marinithermofilum</taxon>
    </lineage>
</organism>
<name>A0A8J2VEN5_9BACL</name>
<dbReference type="Proteomes" id="UP000625210">
    <property type="component" value="Unassembled WGS sequence"/>
</dbReference>
<dbReference type="InterPro" id="IPR021848">
    <property type="entry name" value="HODM_asu-like"/>
</dbReference>
<dbReference type="AlphaFoldDB" id="A0A8J2VEN5"/>